<feature type="transmembrane region" description="Helical" evidence="11">
    <location>
        <begin position="975"/>
        <end position="995"/>
    </location>
</feature>
<dbReference type="GO" id="GO:0005886">
    <property type="term" value="C:plasma membrane"/>
    <property type="evidence" value="ECO:0007669"/>
    <property type="project" value="UniProtKB-SubCell"/>
</dbReference>
<dbReference type="InterPro" id="IPR003593">
    <property type="entry name" value="AAA+_ATPase"/>
</dbReference>
<dbReference type="SUPFAM" id="SSF52540">
    <property type="entry name" value="P-loop containing nucleoside triphosphate hydrolases"/>
    <property type="match status" value="2"/>
</dbReference>
<sequence>MARVRTTFMYLQNTAVSSTLLCCLIVKVGIFLAEITEKRRYLRPAWKGIGPEETAGIANRALFIWLNKTFLKGFRTLLTVDMLSTLDFEMLEASKPTSLIESWSRANQLKEHSLFFTFLWHYKWAFLAGTLPRLAYTGFSYSQPFLVERVLDYVDEERTPDSKNTAYGLLGAYAIVYLGLSLSYAVYQHKTYRLLTLYRGSLVTMIFSKTLKISAGSTSEAEAITLMSADIDRIGSSMSLIHELYASVIELAIALWLLDRLLGIAILAPIGWVIFCLIAAVPLARAAGNAQIPWLEAIETRLTATAKALGSMKAIKMTGLANIVSLRIANLRLDEIRASRRHRILNIFVFISYFASTALAPVWAFMAFILIAKTRGSETLTDSVAFAVLSIFELLNQPIIYIVDGVEHIQTVINSFRRIQEYLNSPDREDQRMLPAPMDSSSSSFSEKDSTPRTEQGDEKMQFAQPEDPEFAVSMSEVSVGYNLEEKIILHDISFKVRYGQTTVIAGPVGCGKSTLLRAILGEAPFKGSITTGFRTAAYCPQTPWTTWGTVRNNIVGVSPWDRTWYDTVVEACALNPDFKELTDGDQTMTGTRGSQLSGGQQMRVSFARALYSKNPVMILDDVLTGLDRTTERHILDKVFSEDGLLKQLKSTVIMTSNSAHHLELGDQIIVLDENGKIASQGTVENVIAPVISLQTEQSEKNSQSAPKEEEEDAEIWQEIDMLINPATEENRHAGDMRIYAYYANIAGWWTTGAYLFACCTFVFGVTFPSVWIQWWTNANAEHPNERIGYWLGIYGALAALTILGCALADSIFNLVVLPKTSRKFHELLLNTTIRAPISFLTSTDAGTTLNRFSQDLELIDNDLPQAMDQTVFQFLSAIVSAVLVFIGSSYIGAAIPLCIVALGFVQFYYLRTSRQLRLLDIEAKAPLFSQFLETVNGVSCIRAYGWADAYLERSYVALNVSQKPYYLLWCIQRWLTLVLDLFNAGLALLLVGIATNIHGSSTSFLGVALFNIVTFSSTLQTLVTSWTQVETALGAINRIRSFVLNVKNENLPEENGELPETWPSTGTVTFDKVSASYKSTSEPVLKEISFEIQSGQKVAICGRTGSGKSSLIATLLRLLEIDSGKICVDGIDISTIPRQEVRRRLNTVPQDSFFLVGTLREDLDPFQSTNDERLVEVLRAVGLWDVFEPNGGLESGIEEEMLSHGQRQLYCLARAVVRESPILVLDEATSNVDADTDAAMQALLRSEFKDQTIISVVHKLQSVLDFDRVILLENGRLVESGKPSELLSTPGSAFLALYESLGPSRGE</sequence>
<keyword evidence="15" id="KW-1185">Reference proteome</keyword>
<feature type="transmembrane region" description="Helical" evidence="11">
    <location>
        <begin position="264"/>
        <end position="284"/>
    </location>
</feature>
<dbReference type="PANTHER" id="PTHR24223">
    <property type="entry name" value="ATP-BINDING CASSETTE SUB-FAMILY C"/>
    <property type="match status" value="1"/>
</dbReference>
<evidence type="ECO:0000313" key="15">
    <source>
        <dbReference type="Proteomes" id="UP000078397"/>
    </source>
</evidence>
<dbReference type="EMBL" id="LSBJ02000010">
    <property type="protein sequence ID" value="OAQ58645.1"/>
    <property type="molecule type" value="Genomic_DNA"/>
</dbReference>
<evidence type="ECO:0000256" key="6">
    <source>
        <dbReference type="ARBA" id="ARBA00022840"/>
    </source>
</evidence>
<dbReference type="InterPro" id="IPR050173">
    <property type="entry name" value="ABC_transporter_C-like"/>
</dbReference>
<dbReference type="InterPro" id="IPR044726">
    <property type="entry name" value="ABCC_6TM_D2"/>
</dbReference>
<evidence type="ECO:0000259" key="13">
    <source>
        <dbReference type="PROSITE" id="PS50929"/>
    </source>
</evidence>
<organism evidence="14 15">
    <name type="scientific">Pochonia chlamydosporia 170</name>
    <dbReference type="NCBI Taxonomy" id="1380566"/>
    <lineage>
        <taxon>Eukaryota</taxon>
        <taxon>Fungi</taxon>
        <taxon>Dikarya</taxon>
        <taxon>Ascomycota</taxon>
        <taxon>Pezizomycotina</taxon>
        <taxon>Sordariomycetes</taxon>
        <taxon>Hypocreomycetidae</taxon>
        <taxon>Hypocreales</taxon>
        <taxon>Clavicipitaceae</taxon>
        <taxon>Pochonia</taxon>
    </lineage>
</organism>
<evidence type="ECO:0000256" key="4">
    <source>
        <dbReference type="ARBA" id="ARBA00022692"/>
    </source>
</evidence>
<feature type="transmembrane region" description="Helical" evidence="11">
    <location>
        <begin position="166"/>
        <end position="187"/>
    </location>
</feature>
<dbReference type="GeneID" id="28852738"/>
<keyword evidence="6" id="KW-0067">ATP-binding</keyword>
<dbReference type="SMART" id="SM00382">
    <property type="entry name" value="AAA"/>
    <property type="match status" value="2"/>
</dbReference>
<evidence type="ECO:0000256" key="3">
    <source>
        <dbReference type="ARBA" id="ARBA00022475"/>
    </source>
</evidence>
<dbReference type="Proteomes" id="UP000078397">
    <property type="component" value="Unassembled WGS sequence"/>
</dbReference>
<keyword evidence="8 11" id="KW-0472">Membrane</keyword>
<feature type="domain" description="ABC transporter" evidence="12">
    <location>
        <begin position="1069"/>
        <end position="1300"/>
    </location>
</feature>
<dbReference type="STRING" id="1380566.A0A179EZM3"/>
<keyword evidence="5" id="KW-0547">Nucleotide-binding</keyword>
<dbReference type="GO" id="GO:0016887">
    <property type="term" value="F:ATP hydrolysis activity"/>
    <property type="evidence" value="ECO:0007669"/>
    <property type="project" value="InterPro"/>
</dbReference>
<gene>
    <name evidence="14" type="ORF">VFPPC_10359</name>
</gene>
<dbReference type="KEGG" id="pchm:VFPPC_10359"/>
<dbReference type="InterPro" id="IPR027417">
    <property type="entry name" value="P-loop_NTPase"/>
</dbReference>
<dbReference type="InterPro" id="IPR003439">
    <property type="entry name" value="ABC_transporter-like_ATP-bd"/>
</dbReference>
<feature type="region of interest" description="Disordered" evidence="10">
    <location>
        <begin position="429"/>
        <end position="463"/>
    </location>
</feature>
<dbReference type="Gene3D" id="1.20.1560.10">
    <property type="entry name" value="ABC transporter type 1, transmembrane domain"/>
    <property type="match status" value="2"/>
</dbReference>
<feature type="domain" description="ABC transporter" evidence="12">
    <location>
        <begin position="473"/>
        <end position="700"/>
    </location>
</feature>
<feature type="compositionally biased region" description="Basic and acidic residues" evidence="10">
    <location>
        <begin position="446"/>
        <end position="461"/>
    </location>
</feature>
<dbReference type="PANTHER" id="PTHR24223:SF399">
    <property type="entry name" value="ABC TRANSPORTER ATNG"/>
    <property type="match status" value="1"/>
</dbReference>
<dbReference type="InterPro" id="IPR044746">
    <property type="entry name" value="ABCC_6TM_D1"/>
</dbReference>
<evidence type="ECO:0000259" key="12">
    <source>
        <dbReference type="PROSITE" id="PS50893"/>
    </source>
</evidence>
<dbReference type="FunFam" id="3.40.50.300:FF:000838">
    <property type="entry name" value="ABC multidrug transporter (Eurofung)"/>
    <property type="match status" value="1"/>
</dbReference>
<dbReference type="GO" id="GO:0005524">
    <property type="term" value="F:ATP binding"/>
    <property type="evidence" value="ECO:0007669"/>
    <property type="project" value="UniProtKB-KW"/>
</dbReference>
<accession>A0A179EZM3</accession>
<feature type="transmembrane region" description="Helical" evidence="11">
    <location>
        <begin position="894"/>
        <end position="911"/>
    </location>
</feature>
<keyword evidence="2" id="KW-0813">Transport</keyword>
<dbReference type="RefSeq" id="XP_018136772.1">
    <property type="nucleotide sequence ID" value="XM_018288744.1"/>
</dbReference>
<dbReference type="Pfam" id="PF00005">
    <property type="entry name" value="ABC_tran"/>
    <property type="match status" value="2"/>
</dbReference>
<evidence type="ECO:0000313" key="14">
    <source>
        <dbReference type="EMBL" id="OAQ58645.1"/>
    </source>
</evidence>
<dbReference type="PROSITE" id="PS50929">
    <property type="entry name" value="ABC_TM1F"/>
    <property type="match status" value="2"/>
</dbReference>
<comment type="subcellular location">
    <subcellularLocation>
        <location evidence="1">Cell membrane</location>
        <topology evidence="1">Multi-pass membrane protein</topology>
    </subcellularLocation>
</comment>
<evidence type="ECO:0000256" key="2">
    <source>
        <dbReference type="ARBA" id="ARBA00022448"/>
    </source>
</evidence>
<feature type="transmembrane region" description="Helical" evidence="11">
    <location>
        <begin position="15"/>
        <end position="33"/>
    </location>
</feature>
<dbReference type="CDD" id="cd03244">
    <property type="entry name" value="ABCC_MRP_domain2"/>
    <property type="match status" value="1"/>
</dbReference>
<keyword evidence="4 11" id="KW-0812">Transmembrane</keyword>
<feature type="transmembrane region" description="Helical" evidence="11">
    <location>
        <begin position="788"/>
        <end position="817"/>
    </location>
</feature>
<dbReference type="Pfam" id="PF00664">
    <property type="entry name" value="ABC_membrane"/>
    <property type="match status" value="1"/>
</dbReference>
<dbReference type="InterPro" id="IPR017871">
    <property type="entry name" value="ABC_transporter-like_CS"/>
</dbReference>
<comment type="caution">
    <text evidence="14">The sequence shown here is derived from an EMBL/GenBank/DDBJ whole genome shotgun (WGS) entry which is preliminary data.</text>
</comment>
<reference evidence="14 15" key="1">
    <citation type="journal article" date="2016" name="PLoS Pathog.">
        <title>Biosynthesis of antibiotic leucinostatins in bio-control fungus Purpureocillium lilacinum and their inhibition on phytophthora revealed by genome mining.</title>
        <authorList>
            <person name="Wang G."/>
            <person name="Liu Z."/>
            <person name="Lin R."/>
            <person name="Li E."/>
            <person name="Mao Z."/>
            <person name="Ling J."/>
            <person name="Yang Y."/>
            <person name="Yin W.B."/>
            <person name="Xie B."/>
        </authorList>
    </citation>
    <scope>NUCLEOTIDE SEQUENCE [LARGE SCALE GENOMIC DNA]</scope>
    <source>
        <strain evidence="14">170</strain>
    </source>
</reference>
<feature type="transmembrane region" description="Helical" evidence="11">
    <location>
        <begin position="114"/>
        <end position="136"/>
    </location>
</feature>
<evidence type="ECO:0000256" key="11">
    <source>
        <dbReference type="SAM" id="Phobius"/>
    </source>
</evidence>
<feature type="transmembrane region" description="Helical" evidence="11">
    <location>
        <begin position="240"/>
        <end position="258"/>
    </location>
</feature>
<keyword evidence="7 11" id="KW-1133">Transmembrane helix</keyword>
<name>A0A179EZM3_METCM</name>
<proteinExistence type="predicted"/>
<keyword evidence="3" id="KW-1003">Cell membrane</keyword>
<evidence type="ECO:0000256" key="9">
    <source>
        <dbReference type="ARBA" id="ARBA00023180"/>
    </source>
</evidence>
<evidence type="ECO:0000256" key="10">
    <source>
        <dbReference type="SAM" id="MobiDB-lite"/>
    </source>
</evidence>
<dbReference type="FunFam" id="1.20.1560.10:FF:000055">
    <property type="entry name" value="ABC multidrug transporter (Eurofung)"/>
    <property type="match status" value="1"/>
</dbReference>
<dbReference type="OrthoDB" id="6500128at2759"/>
<dbReference type="InterPro" id="IPR011527">
    <property type="entry name" value="ABC1_TM_dom"/>
</dbReference>
<dbReference type="PROSITE" id="PS50893">
    <property type="entry name" value="ABC_TRANSPORTER_2"/>
    <property type="match status" value="2"/>
</dbReference>
<feature type="domain" description="ABC transmembrane type-1" evidence="13">
    <location>
        <begin position="756"/>
        <end position="1032"/>
    </location>
</feature>
<evidence type="ECO:0000256" key="5">
    <source>
        <dbReference type="ARBA" id="ARBA00022741"/>
    </source>
</evidence>
<keyword evidence="9" id="KW-0325">Glycoprotein</keyword>
<dbReference type="CDD" id="cd18579">
    <property type="entry name" value="ABC_6TM_ABCC_D1"/>
    <property type="match status" value="1"/>
</dbReference>
<evidence type="ECO:0000256" key="8">
    <source>
        <dbReference type="ARBA" id="ARBA00023136"/>
    </source>
</evidence>
<dbReference type="CDD" id="cd18580">
    <property type="entry name" value="ABC_6TM_ABCC_D2"/>
    <property type="match status" value="1"/>
</dbReference>
<dbReference type="FunFam" id="1.20.1560.10:FF:000066">
    <property type="entry name" value="ABC multidrug transporter (Eurofung)"/>
    <property type="match status" value="1"/>
</dbReference>
<dbReference type="SUPFAM" id="SSF90123">
    <property type="entry name" value="ABC transporter transmembrane region"/>
    <property type="match status" value="2"/>
</dbReference>
<feature type="domain" description="ABC transmembrane type-1" evidence="13">
    <location>
        <begin position="134"/>
        <end position="411"/>
    </location>
</feature>
<dbReference type="GO" id="GO:0140359">
    <property type="term" value="F:ABC-type transporter activity"/>
    <property type="evidence" value="ECO:0007669"/>
    <property type="project" value="InterPro"/>
</dbReference>
<feature type="transmembrane region" description="Helical" evidence="11">
    <location>
        <begin position="742"/>
        <end position="768"/>
    </location>
</feature>
<dbReference type="InterPro" id="IPR036640">
    <property type="entry name" value="ABC1_TM_sf"/>
</dbReference>
<dbReference type="Gene3D" id="3.40.50.300">
    <property type="entry name" value="P-loop containing nucleotide triphosphate hydrolases"/>
    <property type="match status" value="2"/>
</dbReference>
<dbReference type="PROSITE" id="PS00211">
    <property type="entry name" value="ABC_TRANSPORTER_1"/>
    <property type="match status" value="2"/>
</dbReference>
<protein>
    <submittedName>
        <fullName evidence="14">ABC multidrug transporter</fullName>
    </submittedName>
</protein>
<feature type="transmembrane region" description="Helical" evidence="11">
    <location>
        <begin position="347"/>
        <end position="372"/>
    </location>
</feature>
<evidence type="ECO:0000256" key="1">
    <source>
        <dbReference type="ARBA" id="ARBA00004651"/>
    </source>
</evidence>
<evidence type="ECO:0000256" key="7">
    <source>
        <dbReference type="ARBA" id="ARBA00022989"/>
    </source>
</evidence>